<proteinExistence type="predicted"/>
<evidence type="ECO:0000256" key="1">
    <source>
        <dbReference type="ARBA" id="ARBA00023015"/>
    </source>
</evidence>
<evidence type="ECO:0000256" key="3">
    <source>
        <dbReference type="ARBA" id="ARBA00023163"/>
    </source>
</evidence>
<dbReference type="SMART" id="SM00419">
    <property type="entry name" value="HTH_CRP"/>
    <property type="match status" value="1"/>
</dbReference>
<dbReference type="InterPro" id="IPR012318">
    <property type="entry name" value="HTH_CRP"/>
</dbReference>
<organism evidence="5 6">
    <name type="scientific">Sphingomonas crocodyli</name>
    <dbReference type="NCBI Taxonomy" id="1979270"/>
    <lineage>
        <taxon>Bacteria</taxon>
        <taxon>Pseudomonadati</taxon>
        <taxon>Pseudomonadota</taxon>
        <taxon>Alphaproteobacteria</taxon>
        <taxon>Sphingomonadales</taxon>
        <taxon>Sphingomonadaceae</taxon>
        <taxon>Sphingomonas</taxon>
    </lineage>
</organism>
<dbReference type="Pfam" id="PF00027">
    <property type="entry name" value="cNMP_binding"/>
    <property type="match status" value="1"/>
</dbReference>
<dbReference type="AlphaFoldDB" id="A0A437LYW5"/>
<dbReference type="InterPro" id="IPR014710">
    <property type="entry name" value="RmlC-like_jellyroll"/>
</dbReference>
<feature type="domain" description="HTH crp-type" evidence="4">
    <location>
        <begin position="235"/>
        <end position="308"/>
    </location>
</feature>
<accession>A0A437LYW5</accession>
<protein>
    <submittedName>
        <fullName evidence="5">Crp/Fnr family transcriptional regulator</fullName>
    </submittedName>
</protein>
<dbReference type="InterPro" id="IPR050397">
    <property type="entry name" value="Env_Response_Regulators"/>
</dbReference>
<evidence type="ECO:0000313" key="6">
    <source>
        <dbReference type="Proteomes" id="UP000282971"/>
    </source>
</evidence>
<dbReference type="SUPFAM" id="SSF46785">
    <property type="entry name" value="Winged helix' DNA-binding domain"/>
    <property type="match status" value="1"/>
</dbReference>
<keyword evidence="2" id="KW-0238">DNA-binding</keyword>
<gene>
    <name evidence="5" type="ORF">EOD43_19845</name>
</gene>
<dbReference type="InterPro" id="IPR018490">
    <property type="entry name" value="cNMP-bd_dom_sf"/>
</dbReference>
<dbReference type="Proteomes" id="UP000282971">
    <property type="component" value="Unassembled WGS sequence"/>
</dbReference>
<dbReference type="PANTHER" id="PTHR24567">
    <property type="entry name" value="CRP FAMILY TRANSCRIPTIONAL REGULATORY PROTEIN"/>
    <property type="match status" value="1"/>
</dbReference>
<dbReference type="InterPro" id="IPR036390">
    <property type="entry name" value="WH_DNA-bd_sf"/>
</dbReference>
<keyword evidence="1" id="KW-0805">Transcription regulation</keyword>
<evidence type="ECO:0000313" key="5">
    <source>
        <dbReference type="EMBL" id="RVT90504.1"/>
    </source>
</evidence>
<name>A0A437LYW5_9SPHN</name>
<dbReference type="Gene3D" id="1.10.10.10">
    <property type="entry name" value="Winged helix-like DNA-binding domain superfamily/Winged helix DNA-binding domain"/>
    <property type="match status" value="1"/>
</dbReference>
<dbReference type="Gene3D" id="2.60.120.10">
    <property type="entry name" value="Jelly Rolls"/>
    <property type="match status" value="1"/>
</dbReference>
<dbReference type="InterPro" id="IPR000595">
    <property type="entry name" value="cNMP-bd_dom"/>
</dbReference>
<dbReference type="InterPro" id="IPR036388">
    <property type="entry name" value="WH-like_DNA-bd_sf"/>
</dbReference>
<dbReference type="GO" id="GO:0003700">
    <property type="term" value="F:DNA-binding transcription factor activity"/>
    <property type="evidence" value="ECO:0007669"/>
    <property type="project" value="TreeGrafter"/>
</dbReference>
<dbReference type="CDD" id="cd00038">
    <property type="entry name" value="CAP_ED"/>
    <property type="match status" value="1"/>
</dbReference>
<dbReference type="Pfam" id="PF13545">
    <property type="entry name" value="HTH_Crp_2"/>
    <property type="match status" value="1"/>
</dbReference>
<keyword evidence="3" id="KW-0804">Transcription</keyword>
<dbReference type="PROSITE" id="PS51063">
    <property type="entry name" value="HTH_CRP_2"/>
    <property type="match status" value="1"/>
</dbReference>
<keyword evidence="6" id="KW-1185">Reference proteome</keyword>
<dbReference type="PANTHER" id="PTHR24567:SF68">
    <property type="entry name" value="DNA-BINDING TRANSCRIPTIONAL DUAL REGULATOR CRP"/>
    <property type="match status" value="1"/>
</dbReference>
<evidence type="ECO:0000259" key="4">
    <source>
        <dbReference type="PROSITE" id="PS51063"/>
    </source>
</evidence>
<dbReference type="GO" id="GO:0005829">
    <property type="term" value="C:cytosol"/>
    <property type="evidence" value="ECO:0007669"/>
    <property type="project" value="TreeGrafter"/>
</dbReference>
<reference evidence="5 6" key="1">
    <citation type="submission" date="2019-01" db="EMBL/GenBank/DDBJ databases">
        <authorList>
            <person name="Chen W.-M."/>
        </authorList>
    </citation>
    <scope>NUCLEOTIDE SEQUENCE [LARGE SCALE GENOMIC DNA]</scope>
    <source>
        <strain evidence="5 6">CCP-7</strain>
    </source>
</reference>
<evidence type="ECO:0000256" key="2">
    <source>
        <dbReference type="ARBA" id="ARBA00023125"/>
    </source>
</evidence>
<dbReference type="GO" id="GO:0003677">
    <property type="term" value="F:DNA binding"/>
    <property type="evidence" value="ECO:0007669"/>
    <property type="project" value="UniProtKB-KW"/>
</dbReference>
<dbReference type="SUPFAM" id="SSF51206">
    <property type="entry name" value="cAMP-binding domain-like"/>
    <property type="match status" value="1"/>
</dbReference>
<dbReference type="EMBL" id="SACN01000003">
    <property type="protein sequence ID" value="RVT90504.1"/>
    <property type="molecule type" value="Genomic_DNA"/>
</dbReference>
<comment type="caution">
    <text evidence="5">The sequence shown here is derived from an EMBL/GenBank/DDBJ whole genome shotgun (WGS) entry which is preliminary data.</text>
</comment>
<sequence length="330" mass="37157">MAVKALLDEAQRHRSHGCIRSGRVRLRRCGRPRWVFLTDSTGCVAPSRRVFVSLPRANPVGLRYQRVLVDNRVIRLSGPILLFMLKAVQMHQSPLLRKLEAVETLSSSEVDCLQRMCVDVREISRRADIVSRGDDADYVHLMLEGWGARYFDLPDGSRQITAFLIPGDFCDIHVTTLAAMDHGIIALTNCRVAFIGKSAIEEVTRSTPALTRAFWRATLVDEAILRQWIVSLGRRDAKQRIAHMLCELHLRLRLVGLTDDGNMHLPLTQEDIADACGLTPVHVNRTVQGLRKQGLVDRGSDLHILNVQGLRRVAAFDPSYLHLKRADRAV</sequence>
<dbReference type="OrthoDB" id="6155297at2"/>